<dbReference type="Proteomes" id="UP001208570">
    <property type="component" value="Unassembled WGS sequence"/>
</dbReference>
<evidence type="ECO:0000259" key="4">
    <source>
        <dbReference type="PROSITE" id="PS51911"/>
    </source>
</evidence>
<dbReference type="FunFam" id="2.60.40.150:FF:000059">
    <property type="entry name" value="Axin interactor, dorsalization-associated protein"/>
    <property type="match status" value="1"/>
</dbReference>
<comment type="similarity">
    <text evidence="1">Belongs to the AIDA family.</text>
</comment>
<dbReference type="GO" id="GO:0016020">
    <property type="term" value="C:membrane"/>
    <property type="evidence" value="ECO:0007669"/>
    <property type="project" value="TreeGrafter"/>
</dbReference>
<comment type="caution">
    <text evidence="5">The sequence shown here is derived from an EMBL/GenBank/DDBJ whole genome shotgun (WGS) entry which is preliminary data.</text>
</comment>
<dbReference type="AlphaFoldDB" id="A0AAD9J4T3"/>
<sequence length="312" mass="35369">MEDNEIKIVLDDWHIAFKRGHDFDLWGQPVEAIENYTRLAANMRYEAHPEGTLFTDEQKKVLKKLATCLELRAKTLHTPGKLEAVSLNDMKKVEETLKNLPVVKAKDFPVDVSKRGVPLQSQISTLSLDGTSDVSSQTSSRISNEDHIVDGEDCLDGRSLGSLLPPPESTSEHTVVTVRIEKIGLKDAAQYIDSTITVSVKDPHGLDVTLKQDTPVVHTKDDTHVYFGVDVHLQKALEHLSEDMAVFFEFKHYKPKKKLVSTRCWAFMERDEIKEGAVILELYKKPADYKRKKLHLLTSKPLYLHLKIIFNG</sequence>
<dbReference type="Gene3D" id="2.60.40.150">
    <property type="entry name" value="C2 domain"/>
    <property type="match status" value="1"/>
</dbReference>
<reference evidence="5" key="1">
    <citation type="journal article" date="2023" name="Mol. Biol. Evol.">
        <title>Third-Generation Sequencing Reveals the Adaptive Role of the Epigenome in Three Deep-Sea Polychaetes.</title>
        <authorList>
            <person name="Perez M."/>
            <person name="Aroh O."/>
            <person name="Sun Y."/>
            <person name="Lan Y."/>
            <person name="Juniper S.K."/>
            <person name="Young C.R."/>
            <person name="Angers B."/>
            <person name="Qian P.Y."/>
        </authorList>
    </citation>
    <scope>NUCLEOTIDE SEQUENCE</scope>
    <source>
        <strain evidence="5">P08H-3</strain>
    </source>
</reference>
<accession>A0AAD9J4T3</accession>
<organism evidence="5 6">
    <name type="scientific">Paralvinella palmiformis</name>
    <dbReference type="NCBI Taxonomy" id="53620"/>
    <lineage>
        <taxon>Eukaryota</taxon>
        <taxon>Metazoa</taxon>
        <taxon>Spiralia</taxon>
        <taxon>Lophotrochozoa</taxon>
        <taxon>Annelida</taxon>
        <taxon>Polychaeta</taxon>
        <taxon>Sedentaria</taxon>
        <taxon>Canalipalpata</taxon>
        <taxon>Terebellida</taxon>
        <taxon>Terebelliformia</taxon>
        <taxon>Alvinellidae</taxon>
        <taxon>Paralvinella</taxon>
    </lineage>
</organism>
<gene>
    <name evidence="5" type="ORF">LSH36_635g01000</name>
</gene>
<proteinExistence type="inferred from homology"/>
<dbReference type="PANTHER" id="PTHR28654">
    <property type="entry name" value="AXIN INTERACTOR, DORSALIZATION-ASSOCIATED PROTEIN"/>
    <property type="match status" value="1"/>
</dbReference>
<dbReference type="PANTHER" id="PTHR28654:SF1">
    <property type="entry name" value="AXIN INTERACTOR, DORSALIZATION-ASSOCIATED PROTEIN"/>
    <property type="match status" value="1"/>
</dbReference>
<comment type="function">
    <text evidence="3">Acts as a ventralizing factor during embryogenesis. Inhibits axin-mediated JNK activation by binding axin and disrupting axin homodimerization. This in turn antagonizes a Wnt/beta-catenin-independent dorsalization pathway activated by AXIN/JNK-signaling.</text>
</comment>
<dbReference type="Gene3D" id="1.20.120.360">
    <property type="entry name" value="Axin interactor, dorsalization-associated protein, N-terminal domain"/>
    <property type="match status" value="1"/>
</dbReference>
<dbReference type="InterPro" id="IPR025939">
    <property type="entry name" value="Aida_C"/>
</dbReference>
<name>A0AAD9J4T3_9ANNE</name>
<evidence type="ECO:0000256" key="2">
    <source>
        <dbReference type="ARBA" id="ARBA00022473"/>
    </source>
</evidence>
<keyword evidence="6" id="KW-1185">Reference proteome</keyword>
<dbReference type="InterPro" id="IPR036818">
    <property type="entry name" value="AIDA_N_sf"/>
</dbReference>
<dbReference type="GO" id="GO:0035091">
    <property type="term" value="F:phosphatidylinositol binding"/>
    <property type="evidence" value="ECO:0007669"/>
    <property type="project" value="TreeGrafter"/>
</dbReference>
<evidence type="ECO:0000313" key="5">
    <source>
        <dbReference type="EMBL" id="KAK2146061.1"/>
    </source>
</evidence>
<dbReference type="EMBL" id="JAODUP010000635">
    <property type="protein sequence ID" value="KAK2146061.1"/>
    <property type="molecule type" value="Genomic_DNA"/>
</dbReference>
<dbReference type="PROSITE" id="PS51911">
    <property type="entry name" value="C2_AIDA"/>
    <property type="match status" value="1"/>
</dbReference>
<dbReference type="Pfam" id="PF14186">
    <property type="entry name" value="Aida_C2"/>
    <property type="match status" value="1"/>
</dbReference>
<evidence type="ECO:0000256" key="1">
    <source>
        <dbReference type="ARBA" id="ARBA00007205"/>
    </source>
</evidence>
<dbReference type="SUPFAM" id="SSF109779">
    <property type="entry name" value="Domain from hypothetical 2610208m17rik protein"/>
    <property type="match status" value="1"/>
</dbReference>
<dbReference type="InterPro" id="IPR035892">
    <property type="entry name" value="C2_domain_sf"/>
</dbReference>
<dbReference type="InterPro" id="IPR023421">
    <property type="entry name" value="AIDA_N"/>
</dbReference>
<evidence type="ECO:0000313" key="6">
    <source>
        <dbReference type="Proteomes" id="UP001208570"/>
    </source>
</evidence>
<protein>
    <recommendedName>
        <fullName evidence="4">C2 Aida-type domain-containing protein</fullName>
    </recommendedName>
</protein>
<dbReference type="Pfam" id="PF08910">
    <property type="entry name" value="Aida_N"/>
    <property type="match status" value="1"/>
</dbReference>
<feature type="domain" description="C2 Aida-type" evidence="4">
    <location>
        <begin position="164"/>
        <end position="311"/>
    </location>
</feature>
<keyword evidence="2" id="KW-0217">Developmental protein</keyword>
<evidence type="ECO:0000256" key="3">
    <source>
        <dbReference type="ARBA" id="ARBA00059715"/>
    </source>
</evidence>